<evidence type="ECO:0000256" key="1">
    <source>
        <dbReference type="ARBA" id="ARBA00004651"/>
    </source>
</evidence>
<gene>
    <name evidence="8" type="ORF">G1H19_20975</name>
</gene>
<keyword evidence="3 6" id="KW-0812">Transmembrane</keyword>
<feature type="transmembrane region" description="Helical" evidence="6">
    <location>
        <begin position="30"/>
        <end position="51"/>
    </location>
</feature>
<evidence type="ECO:0000256" key="4">
    <source>
        <dbReference type="ARBA" id="ARBA00022989"/>
    </source>
</evidence>
<sequence length="126" mass="12459">MPSAAPAPGPPPTGAGHPDYRFSLANERTLLAWLRTALALVAGGVAIAQFAPGLGVPHGGTVVAVLLLAGGLVTALAGHRRYRRAEAAIAADAPLPDGSMGSWAAATVAVLVVLVGALVVVDALRG</sequence>
<dbReference type="RefSeq" id="WP_162393567.1">
    <property type="nucleotide sequence ID" value="NZ_JAABOZ010000011.1"/>
</dbReference>
<dbReference type="AlphaFoldDB" id="A0A7K3WJA3"/>
<evidence type="ECO:0000256" key="3">
    <source>
        <dbReference type="ARBA" id="ARBA00022692"/>
    </source>
</evidence>
<keyword evidence="4 6" id="KW-1133">Transmembrane helix</keyword>
<proteinExistence type="predicted"/>
<name>A0A7K3WJA3_9ACTN</name>
<dbReference type="EMBL" id="JAAGWK010000035">
    <property type="protein sequence ID" value="NEL56446.1"/>
    <property type="molecule type" value="Genomic_DNA"/>
</dbReference>
<reference evidence="8 9" key="1">
    <citation type="submission" date="2020-02" db="EMBL/GenBank/DDBJ databases">
        <title>The whole genome sequence of CPCC 205119.</title>
        <authorList>
            <person name="Jiang Z."/>
        </authorList>
    </citation>
    <scope>NUCLEOTIDE SEQUENCE [LARGE SCALE GENOMIC DNA]</scope>
    <source>
        <strain evidence="8 9">CPCC 205119</strain>
    </source>
</reference>
<feature type="transmembrane region" description="Helical" evidence="6">
    <location>
        <begin position="100"/>
        <end position="121"/>
    </location>
</feature>
<dbReference type="InterPro" id="IPR052053">
    <property type="entry name" value="IM_YidH-like"/>
</dbReference>
<evidence type="ECO:0000259" key="7">
    <source>
        <dbReference type="Pfam" id="PF02656"/>
    </source>
</evidence>
<comment type="caution">
    <text evidence="8">The sequence shown here is derived from an EMBL/GenBank/DDBJ whole genome shotgun (WGS) entry which is preliminary data.</text>
</comment>
<keyword evidence="9" id="KW-1185">Reference proteome</keyword>
<dbReference type="GO" id="GO:0005886">
    <property type="term" value="C:plasma membrane"/>
    <property type="evidence" value="ECO:0007669"/>
    <property type="project" value="UniProtKB-SubCell"/>
</dbReference>
<evidence type="ECO:0000256" key="6">
    <source>
        <dbReference type="SAM" id="Phobius"/>
    </source>
</evidence>
<dbReference type="Proteomes" id="UP000470470">
    <property type="component" value="Unassembled WGS sequence"/>
</dbReference>
<accession>A0A7K3WJA3</accession>
<keyword evidence="5 6" id="KW-0472">Membrane</keyword>
<dbReference type="Pfam" id="PF02656">
    <property type="entry name" value="DUF202"/>
    <property type="match status" value="1"/>
</dbReference>
<evidence type="ECO:0000313" key="8">
    <source>
        <dbReference type="EMBL" id="NEL56446.1"/>
    </source>
</evidence>
<dbReference type="PANTHER" id="PTHR34187:SF2">
    <property type="entry name" value="DUF202 DOMAIN-CONTAINING PROTEIN"/>
    <property type="match status" value="1"/>
</dbReference>
<evidence type="ECO:0000256" key="5">
    <source>
        <dbReference type="ARBA" id="ARBA00023136"/>
    </source>
</evidence>
<protein>
    <submittedName>
        <fullName evidence="8">DUF202 domain-containing protein</fullName>
    </submittedName>
</protein>
<organism evidence="8 9">
    <name type="scientific">Goekera deserti</name>
    <dbReference type="NCBI Taxonomy" id="2497753"/>
    <lineage>
        <taxon>Bacteria</taxon>
        <taxon>Bacillati</taxon>
        <taxon>Actinomycetota</taxon>
        <taxon>Actinomycetes</taxon>
        <taxon>Geodermatophilales</taxon>
        <taxon>Geodermatophilaceae</taxon>
        <taxon>Goekera</taxon>
    </lineage>
</organism>
<dbReference type="InterPro" id="IPR003807">
    <property type="entry name" value="DUF202"/>
</dbReference>
<comment type="subcellular location">
    <subcellularLocation>
        <location evidence="1">Cell membrane</location>
        <topology evidence="1">Multi-pass membrane protein</topology>
    </subcellularLocation>
</comment>
<dbReference type="PANTHER" id="PTHR34187">
    <property type="entry name" value="FGR18P"/>
    <property type="match status" value="1"/>
</dbReference>
<feature type="domain" description="DUF202" evidence="7">
    <location>
        <begin position="21"/>
        <end position="87"/>
    </location>
</feature>
<evidence type="ECO:0000313" key="9">
    <source>
        <dbReference type="Proteomes" id="UP000470470"/>
    </source>
</evidence>
<evidence type="ECO:0000256" key="2">
    <source>
        <dbReference type="ARBA" id="ARBA00022475"/>
    </source>
</evidence>
<feature type="transmembrane region" description="Helical" evidence="6">
    <location>
        <begin position="57"/>
        <end position="79"/>
    </location>
</feature>
<keyword evidence="2" id="KW-1003">Cell membrane</keyword>